<dbReference type="SUPFAM" id="SSF159234">
    <property type="entry name" value="FomD-like"/>
    <property type="match status" value="1"/>
</dbReference>
<name>A0A8J3FV07_9PSEU</name>
<dbReference type="Gene3D" id="2.40.380.10">
    <property type="entry name" value="FomD-like"/>
    <property type="match status" value="1"/>
</dbReference>
<dbReference type="GO" id="GO:0016787">
    <property type="term" value="F:hydrolase activity"/>
    <property type="evidence" value="ECO:0007669"/>
    <property type="project" value="UniProtKB-KW"/>
</dbReference>
<evidence type="ECO:0000313" key="3">
    <source>
        <dbReference type="EMBL" id="GGM54213.1"/>
    </source>
</evidence>
<sequence>MGVLADGGRVWQPGETAVLRFVRRDGSLGQHHPMRTLRDDGSVLLAWLPVDTEIVGTRLVDGRDQRDASLTERFTLPRERFRSRWHRTSNVRLIDEDSWSSVWWFFEPDGTFHHWYVNLEVPVGRTAHTVDRRDGVLDLRVSPDRGWEWKDEDEAGAAVDAGLFTAAEMAQLRAEGERMIALAEAGRFPFDGTWCDFRPEPGWDRPRLPDAVGAAG</sequence>
<evidence type="ECO:0000313" key="4">
    <source>
        <dbReference type="Proteomes" id="UP000637578"/>
    </source>
</evidence>
<protein>
    <recommendedName>
        <fullName evidence="2">DUF402 domain-containing protein</fullName>
    </recommendedName>
</protein>
<comment type="caution">
    <text evidence="3">The sequence shown here is derived from an EMBL/GenBank/DDBJ whole genome shotgun (WGS) entry which is preliminary data.</text>
</comment>
<keyword evidence="4" id="KW-1185">Reference proteome</keyword>
<reference evidence="3" key="1">
    <citation type="journal article" date="2014" name="Int. J. Syst. Evol. Microbiol.">
        <title>Complete genome sequence of Corynebacterium casei LMG S-19264T (=DSM 44701T), isolated from a smear-ripened cheese.</title>
        <authorList>
            <consortium name="US DOE Joint Genome Institute (JGI-PGF)"/>
            <person name="Walter F."/>
            <person name="Albersmeier A."/>
            <person name="Kalinowski J."/>
            <person name="Ruckert C."/>
        </authorList>
    </citation>
    <scope>NUCLEOTIDE SEQUENCE</scope>
    <source>
        <strain evidence="3">CGMCC 4.5737</strain>
    </source>
</reference>
<dbReference type="InterPro" id="IPR007295">
    <property type="entry name" value="DUF402"/>
</dbReference>
<dbReference type="Proteomes" id="UP000637578">
    <property type="component" value="Unassembled WGS sequence"/>
</dbReference>
<proteinExistence type="predicted"/>
<reference evidence="3" key="2">
    <citation type="submission" date="2020-09" db="EMBL/GenBank/DDBJ databases">
        <authorList>
            <person name="Sun Q."/>
            <person name="Zhou Y."/>
        </authorList>
    </citation>
    <scope>NUCLEOTIDE SEQUENCE</scope>
    <source>
        <strain evidence="3">CGMCC 4.5737</strain>
    </source>
</reference>
<keyword evidence="1" id="KW-0378">Hydrolase</keyword>
<accession>A0A8J3FV07</accession>
<dbReference type="EMBL" id="BMMK01000010">
    <property type="protein sequence ID" value="GGM54213.1"/>
    <property type="molecule type" value="Genomic_DNA"/>
</dbReference>
<evidence type="ECO:0000256" key="1">
    <source>
        <dbReference type="ARBA" id="ARBA00022801"/>
    </source>
</evidence>
<dbReference type="InterPro" id="IPR035930">
    <property type="entry name" value="FomD-like_sf"/>
</dbReference>
<dbReference type="AlphaFoldDB" id="A0A8J3FV07"/>
<dbReference type="InterPro" id="IPR050212">
    <property type="entry name" value="Ntdp-like"/>
</dbReference>
<dbReference type="RefSeq" id="WP_189057439.1">
    <property type="nucleotide sequence ID" value="NZ_BMMK01000010.1"/>
</dbReference>
<organism evidence="3 4">
    <name type="scientific">Longimycelium tulufanense</name>
    <dbReference type="NCBI Taxonomy" id="907463"/>
    <lineage>
        <taxon>Bacteria</taxon>
        <taxon>Bacillati</taxon>
        <taxon>Actinomycetota</taxon>
        <taxon>Actinomycetes</taxon>
        <taxon>Pseudonocardiales</taxon>
        <taxon>Pseudonocardiaceae</taxon>
        <taxon>Longimycelium</taxon>
    </lineage>
</organism>
<dbReference type="PANTHER" id="PTHR39159:SF1">
    <property type="entry name" value="UPF0374 PROTEIN YGAC"/>
    <property type="match status" value="1"/>
</dbReference>
<evidence type="ECO:0000259" key="2">
    <source>
        <dbReference type="Pfam" id="PF04167"/>
    </source>
</evidence>
<dbReference type="PANTHER" id="PTHR39159">
    <property type="match status" value="1"/>
</dbReference>
<dbReference type="Pfam" id="PF04167">
    <property type="entry name" value="DUF402"/>
    <property type="match status" value="1"/>
</dbReference>
<feature type="domain" description="DUF402" evidence="2">
    <location>
        <begin position="66"/>
        <end position="188"/>
    </location>
</feature>
<gene>
    <name evidence="3" type="ORF">GCM10012275_26630</name>
</gene>